<name>A0A915JVU7_ROMCU</name>
<reference evidence="2" key="1">
    <citation type="submission" date="2022-11" db="UniProtKB">
        <authorList>
            <consortium name="WormBaseParasite"/>
        </authorList>
    </citation>
    <scope>IDENTIFICATION</scope>
</reference>
<accession>A0A915JVU7</accession>
<proteinExistence type="predicted"/>
<evidence type="ECO:0000313" key="2">
    <source>
        <dbReference type="WBParaSite" id="nRc.2.0.1.t29877-RA"/>
    </source>
</evidence>
<sequence length="127" mass="14730">MGASGASRKSYLIWYCICVLNFQLFHCLTGNRRLFDPLYRQKRQNVLSDYERDNLERYFPQVDASTNYVHGVAQRYAPYEWPKWYVWHMLEWNAPQLRVASKSNVRLLGAGATGVGQPFGGYAPAFN</sequence>
<evidence type="ECO:0000313" key="1">
    <source>
        <dbReference type="Proteomes" id="UP000887565"/>
    </source>
</evidence>
<keyword evidence="1" id="KW-1185">Reference proteome</keyword>
<dbReference type="AlphaFoldDB" id="A0A915JVU7"/>
<dbReference type="Proteomes" id="UP000887565">
    <property type="component" value="Unplaced"/>
</dbReference>
<organism evidence="1 2">
    <name type="scientific">Romanomermis culicivorax</name>
    <name type="common">Nematode worm</name>
    <dbReference type="NCBI Taxonomy" id="13658"/>
    <lineage>
        <taxon>Eukaryota</taxon>
        <taxon>Metazoa</taxon>
        <taxon>Ecdysozoa</taxon>
        <taxon>Nematoda</taxon>
        <taxon>Enoplea</taxon>
        <taxon>Dorylaimia</taxon>
        <taxon>Mermithida</taxon>
        <taxon>Mermithoidea</taxon>
        <taxon>Mermithidae</taxon>
        <taxon>Romanomermis</taxon>
    </lineage>
</organism>
<dbReference type="WBParaSite" id="nRc.2.0.1.t29877-RA">
    <property type="protein sequence ID" value="nRc.2.0.1.t29877-RA"/>
    <property type="gene ID" value="nRc.2.0.1.g29877"/>
</dbReference>
<protein>
    <submittedName>
        <fullName evidence="2">Uncharacterized protein</fullName>
    </submittedName>
</protein>